<dbReference type="Proteomes" id="UP000018747">
    <property type="component" value="Unassembled WGS sequence"/>
</dbReference>
<reference evidence="1" key="1">
    <citation type="submission" date="2013-05" db="EMBL/GenBank/DDBJ databases">
        <authorList>
            <person name="Harkins D.M."/>
            <person name="Durkin A.S."/>
            <person name="Brinkac L.M."/>
            <person name="Haft D.H."/>
            <person name="Selengut J.D."/>
            <person name="Sanka R."/>
            <person name="DePew J."/>
            <person name="Purushe J."/>
            <person name="Hartskeerl R.A."/>
            <person name="Ahmed A."/>
            <person name="van der Linden H."/>
            <person name="Goris M.G.A."/>
            <person name="Vinetz J.M."/>
            <person name="Sutton G.G."/>
            <person name="Nierman W.C."/>
            <person name="Fouts D.E."/>
        </authorList>
    </citation>
    <scope>NUCLEOTIDE SEQUENCE [LARGE SCALE GENOMIC DNA]</scope>
    <source>
        <strain evidence="1">L 60</strain>
    </source>
</reference>
<comment type="caution">
    <text evidence="1">The sequence shown here is derived from an EMBL/GenBank/DDBJ whole genome shotgun (WGS) entry which is preliminary data.</text>
</comment>
<sequence length="48" mass="5739">MRKPLRKNTTSFKVMKHLKVLSEANLLKDRKEKVQKHSSKPEFWKCAL</sequence>
<protein>
    <submittedName>
        <fullName evidence="1">Uncharacterized protein</fullName>
    </submittedName>
</protein>
<accession>V6I8V2</accession>
<evidence type="ECO:0000313" key="2">
    <source>
        <dbReference type="Proteomes" id="UP000018747"/>
    </source>
</evidence>
<dbReference type="AlphaFoldDB" id="V6I8V2"/>
<gene>
    <name evidence="1" type="ORF">LEP1GSC062_3836</name>
</gene>
<keyword evidence="2" id="KW-1185">Reference proteome</keyword>
<proteinExistence type="predicted"/>
<organism evidence="1 2">
    <name type="scientific">Leptospira alexanderi serovar Manhao 3 str. L 60</name>
    <dbReference type="NCBI Taxonomy" id="1049759"/>
    <lineage>
        <taxon>Bacteria</taxon>
        <taxon>Pseudomonadati</taxon>
        <taxon>Spirochaetota</taxon>
        <taxon>Spirochaetia</taxon>
        <taxon>Leptospirales</taxon>
        <taxon>Leptospiraceae</taxon>
        <taxon>Leptospira</taxon>
    </lineage>
</organism>
<evidence type="ECO:0000313" key="1">
    <source>
        <dbReference type="EMBL" id="EQA63724.1"/>
    </source>
</evidence>
<dbReference type="EMBL" id="AHMT02000016">
    <property type="protein sequence ID" value="EQA63724.1"/>
    <property type="molecule type" value="Genomic_DNA"/>
</dbReference>
<name>V6I8V2_9LEPT</name>